<proteinExistence type="inferred from homology"/>
<dbReference type="Gene3D" id="3.40.50.620">
    <property type="entry name" value="HUPs"/>
    <property type="match status" value="1"/>
</dbReference>
<dbReference type="KEGG" id="bna:106349882"/>
<keyword evidence="7" id="KW-0833">Ubl conjugation pathway</keyword>
<feature type="region of interest" description="Disordered" evidence="11">
    <location>
        <begin position="156"/>
        <end position="218"/>
    </location>
</feature>
<comment type="catalytic activity">
    <reaction evidence="9">
        <text>L-threonyl-[protein] + ATP = O-phospho-L-threonyl-[protein] + ADP + H(+)</text>
        <dbReference type="Rhea" id="RHEA:46608"/>
        <dbReference type="Rhea" id="RHEA-COMP:11060"/>
        <dbReference type="Rhea" id="RHEA-COMP:11605"/>
        <dbReference type="ChEBI" id="CHEBI:15378"/>
        <dbReference type="ChEBI" id="CHEBI:30013"/>
        <dbReference type="ChEBI" id="CHEBI:30616"/>
        <dbReference type="ChEBI" id="CHEBI:61977"/>
        <dbReference type="ChEBI" id="CHEBI:456216"/>
        <dbReference type="EC" id="2.7.11.1"/>
    </reaction>
</comment>
<dbReference type="InterPro" id="IPR000719">
    <property type="entry name" value="Prot_kinase_dom"/>
</dbReference>
<dbReference type="SUPFAM" id="SSF52402">
    <property type="entry name" value="Adenine nucleotide alpha hydrolases-like"/>
    <property type="match status" value="1"/>
</dbReference>
<dbReference type="GO" id="GO:0061630">
    <property type="term" value="F:ubiquitin protein ligase activity"/>
    <property type="evidence" value="ECO:0007669"/>
    <property type="project" value="UniProtKB-EC"/>
</dbReference>
<evidence type="ECO:0000259" key="12">
    <source>
        <dbReference type="PROSITE" id="PS50011"/>
    </source>
</evidence>
<dbReference type="OMA" id="VITELYF"/>
<dbReference type="SMART" id="SM00220">
    <property type="entry name" value="S_TKc"/>
    <property type="match status" value="1"/>
</dbReference>
<dbReference type="SUPFAM" id="SSF56112">
    <property type="entry name" value="Protein kinase-like (PK-like)"/>
    <property type="match status" value="1"/>
</dbReference>
<dbReference type="FunFam" id="1.10.510.10:FF:000754">
    <property type="entry name" value="Interleukin-1 receptor-associated kinase"/>
    <property type="match status" value="1"/>
</dbReference>
<dbReference type="GO" id="GO:0004674">
    <property type="term" value="F:protein serine/threonine kinase activity"/>
    <property type="evidence" value="ECO:0007669"/>
    <property type="project" value="UniProtKB-KW"/>
</dbReference>
<dbReference type="OrthoDB" id="4062651at2759"/>
<evidence type="ECO:0000256" key="9">
    <source>
        <dbReference type="ARBA" id="ARBA00047899"/>
    </source>
</evidence>
<name>A0A078GIE0_BRANA</name>
<organism evidence="13 14">
    <name type="scientific">Brassica napus</name>
    <name type="common">Rape</name>
    <dbReference type="NCBI Taxonomy" id="3708"/>
    <lineage>
        <taxon>Eukaryota</taxon>
        <taxon>Viridiplantae</taxon>
        <taxon>Streptophyta</taxon>
        <taxon>Embryophyta</taxon>
        <taxon>Tracheophyta</taxon>
        <taxon>Spermatophyta</taxon>
        <taxon>Magnoliopsida</taxon>
        <taxon>eudicotyledons</taxon>
        <taxon>Gunneridae</taxon>
        <taxon>Pentapetalae</taxon>
        <taxon>rosids</taxon>
        <taxon>malvids</taxon>
        <taxon>Brassicales</taxon>
        <taxon>Brassicaceae</taxon>
        <taxon>Brassiceae</taxon>
        <taxon>Brassica</taxon>
    </lineage>
</organism>
<evidence type="ECO:0000256" key="6">
    <source>
        <dbReference type="ARBA" id="ARBA00022777"/>
    </source>
</evidence>
<evidence type="ECO:0000256" key="7">
    <source>
        <dbReference type="ARBA" id="ARBA00022786"/>
    </source>
</evidence>
<keyword evidence="8" id="KW-0067">ATP-binding</keyword>
<keyword evidence="6" id="KW-0418">Kinase</keyword>
<dbReference type="InterPro" id="IPR006016">
    <property type="entry name" value="UspA"/>
</dbReference>
<dbReference type="PANTHER" id="PTHR45647:SF47">
    <property type="entry name" value="KINASE WITH ADENINE NUCLEOTIDE ALPHA HYDROLASES-LIKE DOMAIN-CONTAINING PROTEIN"/>
    <property type="match status" value="1"/>
</dbReference>
<keyword evidence="14" id="KW-1185">Reference proteome</keyword>
<dbReference type="PaxDb" id="3708-A0A078GIE0"/>
<gene>
    <name evidence="13" type="primary">BnaA06g11820D</name>
    <name evidence="13" type="ORF">GSBRNA2T00034905001</name>
</gene>
<dbReference type="Pfam" id="PF07714">
    <property type="entry name" value="PK_Tyr_Ser-Thr"/>
    <property type="match status" value="1"/>
</dbReference>
<dbReference type="Gene3D" id="1.10.510.10">
    <property type="entry name" value="Transferase(Phosphotransferase) domain 1"/>
    <property type="match status" value="1"/>
</dbReference>
<dbReference type="Pfam" id="PF00582">
    <property type="entry name" value="Usp"/>
    <property type="match status" value="1"/>
</dbReference>
<comment type="similarity">
    <text evidence="2">Belongs to the protein kinase superfamily. TKL Ser/Thr protein kinase family. Pelle subfamily.</text>
</comment>
<evidence type="ECO:0000256" key="5">
    <source>
        <dbReference type="ARBA" id="ARBA00022741"/>
    </source>
</evidence>
<evidence type="ECO:0000256" key="1">
    <source>
        <dbReference type="ARBA" id="ARBA00000900"/>
    </source>
</evidence>
<accession>A0A078GIE0</accession>
<evidence type="ECO:0000256" key="3">
    <source>
        <dbReference type="ARBA" id="ARBA00022527"/>
    </source>
</evidence>
<dbReference type="FunFam" id="3.30.200.20:FF:000162">
    <property type="entry name" value="Adenine nucleotide alpha hydrolase-like domain kinase"/>
    <property type="match status" value="1"/>
</dbReference>
<dbReference type="Gramene" id="CDY26235">
    <property type="protein sequence ID" value="CDY26235"/>
    <property type="gene ID" value="GSBRNA2T00034905001"/>
</dbReference>
<dbReference type="InterPro" id="IPR051348">
    <property type="entry name" value="U-box_ubiquitin_ligases"/>
</dbReference>
<dbReference type="CDD" id="cd01989">
    <property type="entry name" value="USP_STK_Ubox_N"/>
    <property type="match status" value="1"/>
</dbReference>
<keyword evidence="5" id="KW-0547">Nucleotide-binding</keyword>
<evidence type="ECO:0000256" key="8">
    <source>
        <dbReference type="ARBA" id="ARBA00022840"/>
    </source>
</evidence>
<comment type="catalytic activity">
    <reaction evidence="10">
        <text>L-seryl-[protein] + ATP = O-phospho-L-seryl-[protein] + ADP + H(+)</text>
        <dbReference type="Rhea" id="RHEA:17989"/>
        <dbReference type="Rhea" id="RHEA-COMP:9863"/>
        <dbReference type="Rhea" id="RHEA-COMP:11604"/>
        <dbReference type="ChEBI" id="CHEBI:15378"/>
        <dbReference type="ChEBI" id="CHEBI:29999"/>
        <dbReference type="ChEBI" id="CHEBI:30616"/>
        <dbReference type="ChEBI" id="CHEBI:83421"/>
        <dbReference type="ChEBI" id="CHEBI:456216"/>
        <dbReference type="EC" id="2.7.11.1"/>
    </reaction>
</comment>
<feature type="domain" description="Protein kinase" evidence="12">
    <location>
        <begin position="398"/>
        <end position="661"/>
    </location>
</feature>
<dbReference type="Gene3D" id="3.30.200.20">
    <property type="entry name" value="Phosphorylase Kinase, domain 1"/>
    <property type="match status" value="1"/>
</dbReference>
<dbReference type="CDD" id="cd14066">
    <property type="entry name" value="STKc_IRAK"/>
    <property type="match status" value="1"/>
</dbReference>
<evidence type="ECO:0000313" key="14">
    <source>
        <dbReference type="Proteomes" id="UP000028999"/>
    </source>
</evidence>
<dbReference type="STRING" id="3708.A0A078GIE0"/>
<dbReference type="InterPro" id="IPR014729">
    <property type="entry name" value="Rossmann-like_a/b/a_fold"/>
</dbReference>
<dbReference type="EMBL" id="LK032186">
    <property type="protein sequence ID" value="CDY26235.1"/>
    <property type="molecule type" value="Genomic_DNA"/>
</dbReference>
<dbReference type="PROSITE" id="PS50011">
    <property type="entry name" value="PROTEIN_KINASE_DOM"/>
    <property type="match status" value="1"/>
</dbReference>
<protein>
    <submittedName>
        <fullName evidence="13">BnaA06g11820D protein</fullName>
    </submittedName>
</protein>
<evidence type="ECO:0000256" key="2">
    <source>
        <dbReference type="ARBA" id="ARBA00008718"/>
    </source>
</evidence>
<dbReference type="PANTHER" id="PTHR45647">
    <property type="entry name" value="OS02G0152300 PROTEIN"/>
    <property type="match status" value="1"/>
</dbReference>
<dbReference type="Proteomes" id="UP000028999">
    <property type="component" value="Unassembled WGS sequence"/>
</dbReference>
<dbReference type="AlphaFoldDB" id="A0A078GIE0"/>
<feature type="compositionally biased region" description="Polar residues" evidence="11">
    <location>
        <begin position="187"/>
        <end position="200"/>
    </location>
</feature>
<comment type="catalytic activity">
    <reaction evidence="1">
        <text>S-ubiquitinyl-[E2 ubiquitin-conjugating enzyme]-L-cysteine + [acceptor protein]-L-lysine = [E2 ubiquitin-conjugating enzyme]-L-cysteine + N(6)-ubiquitinyl-[acceptor protein]-L-lysine.</text>
        <dbReference type="EC" id="2.3.2.27"/>
    </reaction>
</comment>
<sequence length="768" mass="85222">MAARRVKGKDSNAVTAIAIDKDKNSQHALKWAVENIVVNSPNCILLHVQTKLRIGAEENTEADNEEEAHQFFLPFRGFCARKGIMAKEVLLHDIDIASAIVDYINNNSIANIVLGATARNSFLKKFKTVDVPGTLLKTTPDTCAVFVVSKGKLLTSKSASRPQTPQHSPQPPKPHPHSAISDPGPASSITFSDSGRSSPALNGGFSPPTAHFTPSLIRSSPSRFSNGLSPSGHSGESNVSFYSILGRSTYGGSSHSSTSMSELADGEERFSGGSYITEQNHNLEAEVRRLRLELQQYNVSMGRESAPHLQGPSAAAESIKLEEAKVARDMLRAMSEMDKHKTQSEIHATELAHRLAEMDKQKRRLVEMQARFTEQDMASNVSYRRYSIRDVEGATDGFSDAQKIGEGGYGPVYKAVLENTSVAIKILKSDVSQGLKQFQQEVEVLSCMRHPNMVILLGACPEYGCLVYEYMENGTLEDRLFCKDNTPPLSWRQRFRIAAEIATGLLFLHQAKPEPLVHRDLKPANILLDRHLNSKISDVGLARLVPPAVADSFTNYHMTAAAGTFCYIDPEYQQTGMLGVKSDLYSFGVVLLQILTAMPAMGLSHRVEKALERKRLIEVLDPKVSDWPEEETQVLAQLALQCCELRKRDRPDLATVLLPALSKLREFATEDHEDDRIYSVPRAHNSVHDVDDDDRIFSVPRAHNSVPRSPISSSSQVGFLEPVITELYFHFNHFICNVNSGCIEKFLLIPYLPEEGDKTMRRKILLVF</sequence>
<dbReference type="GO" id="GO:0005524">
    <property type="term" value="F:ATP binding"/>
    <property type="evidence" value="ECO:0007669"/>
    <property type="project" value="UniProtKB-KW"/>
</dbReference>
<keyword evidence="3" id="KW-0723">Serine/threonine-protein kinase</keyword>
<dbReference type="PROSITE" id="PS00108">
    <property type="entry name" value="PROTEIN_KINASE_ST"/>
    <property type="match status" value="1"/>
</dbReference>
<evidence type="ECO:0000256" key="11">
    <source>
        <dbReference type="SAM" id="MobiDB-lite"/>
    </source>
</evidence>
<dbReference type="InterPro" id="IPR008271">
    <property type="entry name" value="Ser/Thr_kinase_AS"/>
</dbReference>
<evidence type="ECO:0000313" key="13">
    <source>
        <dbReference type="EMBL" id="CDY26235.1"/>
    </source>
</evidence>
<evidence type="ECO:0000256" key="4">
    <source>
        <dbReference type="ARBA" id="ARBA00022679"/>
    </source>
</evidence>
<dbReference type="InterPro" id="IPR001245">
    <property type="entry name" value="Ser-Thr/Tyr_kinase_cat_dom"/>
</dbReference>
<dbReference type="InterPro" id="IPR011009">
    <property type="entry name" value="Kinase-like_dom_sf"/>
</dbReference>
<reference evidence="13 14" key="1">
    <citation type="journal article" date="2014" name="Science">
        <title>Plant genetics. Early allopolyploid evolution in the post-Neolithic Brassica napus oilseed genome.</title>
        <authorList>
            <person name="Chalhoub B."/>
            <person name="Denoeud F."/>
            <person name="Liu S."/>
            <person name="Parkin I.A."/>
            <person name="Tang H."/>
            <person name="Wang X."/>
            <person name="Chiquet J."/>
            <person name="Belcram H."/>
            <person name="Tong C."/>
            <person name="Samans B."/>
            <person name="Correa M."/>
            <person name="Da Silva C."/>
            <person name="Just J."/>
            <person name="Falentin C."/>
            <person name="Koh C.S."/>
            <person name="Le Clainche I."/>
            <person name="Bernard M."/>
            <person name="Bento P."/>
            <person name="Noel B."/>
            <person name="Labadie K."/>
            <person name="Alberti A."/>
            <person name="Charles M."/>
            <person name="Arnaud D."/>
            <person name="Guo H."/>
            <person name="Daviaud C."/>
            <person name="Alamery S."/>
            <person name="Jabbari K."/>
            <person name="Zhao M."/>
            <person name="Edger P.P."/>
            <person name="Chelaifa H."/>
            <person name="Tack D."/>
            <person name="Lassalle G."/>
            <person name="Mestiri I."/>
            <person name="Schnel N."/>
            <person name="Le Paslier M.C."/>
            <person name="Fan G."/>
            <person name="Renault V."/>
            <person name="Bayer P.E."/>
            <person name="Golicz A.A."/>
            <person name="Manoli S."/>
            <person name="Lee T.H."/>
            <person name="Thi V.H."/>
            <person name="Chalabi S."/>
            <person name="Hu Q."/>
            <person name="Fan C."/>
            <person name="Tollenaere R."/>
            <person name="Lu Y."/>
            <person name="Battail C."/>
            <person name="Shen J."/>
            <person name="Sidebottom C.H."/>
            <person name="Wang X."/>
            <person name="Canaguier A."/>
            <person name="Chauveau A."/>
            <person name="Berard A."/>
            <person name="Deniot G."/>
            <person name="Guan M."/>
            <person name="Liu Z."/>
            <person name="Sun F."/>
            <person name="Lim Y.P."/>
            <person name="Lyons E."/>
            <person name="Town C.D."/>
            <person name="Bancroft I."/>
            <person name="Wang X."/>
            <person name="Meng J."/>
            <person name="Ma J."/>
            <person name="Pires J.C."/>
            <person name="King G.J."/>
            <person name="Brunel D."/>
            <person name="Delourme R."/>
            <person name="Renard M."/>
            <person name="Aury J.M."/>
            <person name="Adams K.L."/>
            <person name="Batley J."/>
            <person name="Snowdon R.J."/>
            <person name="Tost J."/>
            <person name="Edwards D."/>
            <person name="Zhou Y."/>
            <person name="Hua W."/>
            <person name="Sharpe A.G."/>
            <person name="Paterson A.H."/>
            <person name="Guan C."/>
            <person name="Wincker P."/>
        </authorList>
    </citation>
    <scope>NUCLEOTIDE SEQUENCE [LARGE SCALE GENOMIC DNA]</scope>
    <source>
        <strain evidence="14">cv. Darmor-bzh</strain>
    </source>
</reference>
<keyword evidence="4" id="KW-0808">Transferase</keyword>
<evidence type="ECO:0000256" key="10">
    <source>
        <dbReference type="ARBA" id="ARBA00048679"/>
    </source>
</evidence>